<feature type="region of interest" description="Disordered" evidence="7">
    <location>
        <begin position="642"/>
        <end position="1646"/>
    </location>
</feature>
<dbReference type="EMBL" id="JAZGQO010000014">
    <property type="protein sequence ID" value="KAK6170730.1"/>
    <property type="molecule type" value="Genomic_DNA"/>
</dbReference>
<protein>
    <recommendedName>
        <fullName evidence="13">E3 ubiquitin-protein ligase RBBP6</fullName>
    </recommendedName>
</protein>
<evidence type="ECO:0008006" key="13">
    <source>
        <dbReference type="Google" id="ProtNLM"/>
    </source>
</evidence>
<feature type="compositionally biased region" description="Basic and acidic residues" evidence="7">
    <location>
        <begin position="919"/>
        <end position="975"/>
    </location>
</feature>
<feature type="compositionally biased region" description="Basic residues" evidence="7">
    <location>
        <begin position="1127"/>
        <end position="1137"/>
    </location>
</feature>
<dbReference type="PROSITE" id="PS50089">
    <property type="entry name" value="ZF_RING_2"/>
    <property type="match status" value="1"/>
</dbReference>
<dbReference type="GO" id="GO:0003676">
    <property type="term" value="F:nucleic acid binding"/>
    <property type="evidence" value="ECO:0007669"/>
    <property type="project" value="InterPro"/>
</dbReference>
<keyword evidence="5" id="KW-0539">Nucleus</keyword>
<feature type="compositionally biased region" description="Basic and acidic residues" evidence="7">
    <location>
        <begin position="1113"/>
        <end position="1126"/>
    </location>
</feature>
<evidence type="ECO:0000256" key="6">
    <source>
        <dbReference type="PROSITE-ProRule" id="PRU00047"/>
    </source>
</evidence>
<feature type="region of interest" description="Disordered" evidence="7">
    <location>
        <begin position="104"/>
        <end position="125"/>
    </location>
</feature>
<feature type="compositionally biased region" description="Basic residues" evidence="7">
    <location>
        <begin position="1180"/>
        <end position="1192"/>
    </location>
</feature>
<feature type="compositionally biased region" description="Basic and acidic residues" evidence="7">
    <location>
        <begin position="1029"/>
        <end position="1050"/>
    </location>
</feature>
<feature type="domain" description="RING-type" evidence="8">
    <location>
        <begin position="261"/>
        <end position="302"/>
    </location>
</feature>
<dbReference type="GO" id="GO:0006511">
    <property type="term" value="P:ubiquitin-dependent protein catabolic process"/>
    <property type="evidence" value="ECO:0007669"/>
    <property type="project" value="TreeGrafter"/>
</dbReference>
<feature type="compositionally biased region" description="Basic residues" evidence="7">
    <location>
        <begin position="646"/>
        <end position="690"/>
    </location>
</feature>
<dbReference type="InterPro" id="IPR001878">
    <property type="entry name" value="Znf_CCHC"/>
</dbReference>
<dbReference type="CDD" id="cd16620">
    <property type="entry name" value="vRING-HC-C4C4_RBBP6"/>
    <property type="match status" value="1"/>
</dbReference>
<feature type="compositionally biased region" description="Basic and acidic residues" evidence="7">
    <location>
        <begin position="1488"/>
        <end position="1550"/>
    </location>
</feature>
<feature type="compositionally biased region" description="Acidic residues" evidence="7">
    <location>
        <begin position="1554"/>
        <end position="1566"/>
    </location>
</feature>
<feature type="compositionally biased region" description="Low complexity" evidence="7">
    <location>
        <begin position="362"/>
        <end position="371"/>
    </location>
</feature>
<comment type="caution">
    <text evidence="11">The sequence shown here is derived from an EMBL/GenBank/DDBJ whole genome shotgun (WGS) entry which is preliminary data.</text>
</comment>
<feature type="compositionally biased region" description="Basic and acidic residues" evidence="7">
    <location>
        <begin position="1295"/>
        <end position="1317"/>
    </location>
</feature>
<dbReference type="PANTHER" id="PTHR15439:SF0">
    <property type="entry name" value="CELL DIVISION CYCLE AND APOPTOSIS REGULATOR PROTEIN 1-RELATED"/>
    <property type="match status" value="1"/>
</dbReference>
<dbReference type="GO" id="GO:0016567">
    <property type="term" value="P:protein ubiquitination"/>
    <property type="evidence" value="ECO:0007669"/>
    <property type="project" value="InterPro"/>
</dbReference>
<feature type="compositionally biased region" description="Basic residues" evidence="7">
    <location>
        <begin position="720"/>
        <end position="756"/>
    </location>
</feature>
<evidence type="ECO:0000256" key="2">
    <source>
        <dbReference type="ARBA" id="ARBA00022723"/>
    </source>
</evidence>
<gene>
    <name evidence="11" type="ORF">SNE40_019046</name>
</gene>
<dbReference type="GO" id="GO:0008270">
    <property type="term" value="F:zinc ion binding"/>
    <property type="evidence" value="ECO:0007669"/>
    <property type="project" value="UniProtKB-KW"/>
</dbReference>
<feature type="compositionally biased region" description="Low complexity" evidence="7">
    <location>
        <begin position="1586"/>
        <end position="1598"/>
    </location>
</feature>
<dbReference type="SMART" id="SM00184">
    <property type="entry name" value="RING"/>
    <property type="match status" value="1"/>
</dbReference>
<comment type="subcellular location">
    <subcellularLocation>
        <location evidence="1">Nucleus</location>
    </subcellularLocation>
</comment>
<keyword evidence="2" id="KW-0479">Metal-binding</keyword>
<dbReference type="GO" id="GO:0061630">
    <property type="term" value="F:ubiquitin protein ligase activity"/>
    <property type="evidence" value="ECO:0007669"/>
    <property type="project" value="InterPro"/>
</dbReference>
<reference evidence="11 12" key="1">
    <citation type="submission" date="2024-01" db="EMBL/GenBank/DDBJ databases">
        <title>The genome of the rayed Mediterranean limpet Patella caerulea (Linnaeus, 1758).</title>
        <authorList>
            <person name="Anh-Thu Weber A."/>
            <person name="Halstead-Nussloch G."/>
        </authorList>
    </citation>
    <scope>NUCLEOTIDE SEQUENCE [LARGE SCALE GENOMIC DNA]</scope>
    <source>
        <strain evidence="11">AATW-2023a</strain>
        <tissue evidence="11">Whole specimen</tissue>
    </source>
</reference>
<feature type="compositionally biased region" description="Basic and acidic residues" evidence="7">
    <location>
        <begin position="983"/>
        <end position="1021"/>
    </location>
</feature>
<feature type="compositionally biased region" description="Pro residues" evidence="7">
    <location>
        <begin position="866"/>
        <end position="896"/>
    </location>
</feature>
<keyword evidence="12" id="KW-1185">Reference proteome</keyword>
<dbReference type="GO" id="GO:0005634">
    <property type="term" value="C:nucleus"/>
    <property type="evidence" value="ECO:0007669"/>
    <property type="project" value="UniProtKB-SubCell"/>
</dbReference>
<feature type="compositionally biased region" description="Pro residues" evidence="7">
    <location>
        <begin position="839"/>
        <end position="854"/>
    </location>
</feature>
<feature type="compositionally biased region" description="Polar residues" evidence="7">
    <location>
        <begin position="1067"/>
        <end position="1083"/>
    </location>
</feature>
<dbReference type="Pfam" id="PF08783">
    <property type="entry name" value="DWNN"/>
    <property type="match status" value="1"/>
</dbReference>
<dbReference type="PROSITE" id="PS51282">
    <property type="entry name" value="DWNN"/>
    <property type="match status" value="1"/>
</dbReference>
<evidence type="ECO:0000259" key="8">
    <source>
        <dbReference type="PROSITE" id="PS50089"/>
    </source>
</evidence>
<feature type="compositionally biased region" description="Basic and acidic residues" evidence="7">
    <location>
        <begin position="1575"/>
        <end position="1585"/>
    </location>
</feature>
<evidence type="ECO:0000259" key="10">
    <source>
        <dbReference type="PROSITE" id="PS51282"/>
    </source>
</evidence>
<dbReference type="InterPro" id="IPR014891">
    <property type="entry name" value="DWNN_domain"/>
</dbReference>
<dbReference type="InterPro" id="IPR013083">
    <property type="entry name" value="Znf_RING/FYVE/PHD"/>
</dbReference>
<dbReference type="Gene3D" id="3.30.40.10">
    <property type="entry name" value="Zinc/RING finger domain, C3HC4 (zinc finger)"/>
    <property type="match status" value="1"/>
</dbReference>
<dbReference type="SMART" id="SM01180">
    <property type="entry name" value="DWNN"/>
    <property type="match status" value="1"/>
</dbReference>
<dbReference type="InterPro" id="IPR001841">
    <property type="entry name" value="Znf_RING"/>
</dbReference>
<evidence type="ECO:0000256" key="4">
    <source>
        <dbReference type="ARBA" id="ARBA00022833"/>
    </source>
</evidence>
<evidence type="ECO:0000256" key="5">
    <source>
        <dbReference type="ARBA" id="ARBA00023242"/>
    </source>
</evidence>
<feature type="compositionally biased region" description="Polar residues" evidence="7">
    <location>
        <begin position="1326"/>
        <end position="1336"/>
    </location>
</feature>
<feature type="compositionally biased region" description="Basic and acidic residues" evidence="7">
    <location>
        <begin position="1351"/>
        <end position="1364"/>
    </location>
</feature>
<organism evidence="11 12">
    <name type="scientific">Patella caerulea</name>
    <name type="common">Rayed Mediterranean limpet</name>
    <dbReference type="NCBI Taxonomy" id="87958"/>
    <lineage>
        <taxon>Eukaryota</taxon>
        <taxon>Metazoa</taxon>
        <taxon>Spiralia</taxon>
        <taxon>Lophotrochozoa</taxon>
        <taxon>Mollusca</taxon>
        <taxon>Gastropoda</taxon>
        <taxon>Patellogastropoda</taxon>
        <taxon>Patelloidea</taxon>
        <taxon>Patellidae</taxon>
        <taxon>Patella</taxon>
    </lineage>
</organism>
<feature type="region of interest" description="Disordered" evidence="7">
    <location>
        <begin position="445"/>
        <end position="497"/>
    </location>
</feature>
<feature type="compositionally biased region" description="Basic residues" evidence="7">
    <location>
        <begin position="764"/>
        <end position="795"/>
    </location>
</feature>
<dbReference type="PANTHER" id="PTHR15439">
    <property type="entry name" value="RETINOBLASTOMA-BINDING PROTEIN 6"/>
    <property type="match status" value="1"/>
</dbReference>
<feature type="compositionally biased region" description="Basic and acidic residues" evidence="7">
    <location>
        <begin position="472"/>
        <end position="491"/>
    </location>
</feature>
<dbReference type="SUPFAM" id="SSF57850">
    <property type="entry name" value="RING/U-box"/>
    <property type="match status" value="1"/>
</dbReference>
<keyword evidence="3 6" id="KW-0863">Zinc-finger</keyword>
<evidence type="ECO:0000259" key="9">
    <source>
        <dbReference type="PROSITE" id="PS50158"/>
    </source>
</evidence>
<feature type="compositionally biased region" description="Pro residues" evidence="7">
    <location>
        <begin position="351"/>
        <end position="361"/>
    </location>
</feature>
<keyword evidence="4" id="KW-0862">Zinc</keyword>
<feature type="compositionally biased region" description="Basic and acidic residues" evidence="7">
    <location>
        <begin position="1378"/>
        <end position="1478"/>
    </location>
</feature>
<proteinExistence type="predicted"/>
<dbReference type="Gene3D" id="3.10.20.90">
    <property type="entry name" value="Phosphatidylinositol 3-kinase Catalytic Subunit, Chain A, domain 1"/>
    <property type="match status" value="1"/>
</dbReference>
<evidence type="ECO:0000256" key="7">
    <source>
        <dbReference type="SAM" id="MobiDB-lite"/>
    </source>
</evidence>
<dbReference type="Proteomes" id="UP001347796">
    <property type="component" value="Unassembled WGS sequence"/>
</dbReference>
<feature type="compositionally biased region" description="Basic and acidic residues" evidence="7">
    <location>
        <begin position="1205"/>
        <end position="1219"/>
    </location>
</feature>
<feature type="compositionally biased region" description="Basic residues" evidence="7">
    <location>
        <begin position="697"/>
        <end position="713"/>
    </location>
</feature>
<sequence>MSCIHYKFKTTLDYRSISFDGVALSLADLKKAIFQQRRMKPGEIDLEITNAQTKEVYKSNDDMIPKNSSVIVARVPIPTSTKNNTSKSWEAFKQECARAMKEEKEKERAAQELANQQAGDIANAKTSEIDKIRAMMNQSGRDFDPASYKNKVPLGQPPVGYKCYKCGKGGHYIHGCTEKSESNVIEPKFKRSTGIPNSFLTLTDDPTVPGALLTYSGKFAVPTIDKHAYATGKKELPPFLPGVNTQAVVPKSPGIPQELRCLICQDLLKDAVLIPCCGNSFCDDCIRNKLLETEDHECPICHEQDVSPDKLIPNKLMRKAVINFLNESGYTNVINKSVERMKEERRSASPTLPPAPTPPVQAPQVQKPVQTQRPVNIRQAWQQYKKPAYNNQVIQTLTPSQPNVIPSIVPVTQQVPSIQPAAHHFTNTISSVNRVVNDAVPVQAVTRSQPPPPMHMASTSVQSVNSPILSQHSERSNTPEDRAPTPVKDEQPNPPGVDEAAVNVISVVGQPPPEVQTVQAVQTTRSSTVPSWQNLKAPGSNTPPLYGSLPATTSNSHPSSLLGGPPPIYPGMPGPMIGQPITPMNFGLPPFGPGPRPPFPPFAPPVAPMSKEQFYREQKRMKEAAKEKKYDVMDHFTKDFLERKDRVKKTKSKSKSRSRSRSKTPRRSRSRTPRRLRSLTPRRSRSRSRPPRSLTPIRKRSRSRTPYRSRSRSRSPPPRLRSRSRSRSRYRSRSRSRYRSRSRSFARSLSRGRYRSYSRSPIRSYRRYSRSRSRSPYRRYSPVRRRSPIGSRRRSLTPPGKYSDSRRWSPRPGARYGNDSPGRYSPPPRYPPDYGFSGPPGPPPFRFDGPPPPHFFGNPPGYGIGPRPPIGPPGMPVGLPPPPPPGFGMYPAPPVPTIRNRSRSPKRHGRPLMGTPPRGRYDHDRPRDRKDYGTDRTSDRPRTHDDKGRYQRDGHGRKDYPKTQDGVRSHDKERNSQTSDLSKTSKDKKGKEDKENKENGKGLKSDEKTEKEKSKEKGESKSKKKKESKKKEKSEKKKRDKSKDKKKVETDTSGDVYKNEEKKDSTKVSTGNTYARSSNSTLIFLTGGGDEAPENSEANTVANTAETTTDATNVKKETESSPAKEIKKIKKVKKRSKSSNVAEDTSDSTTDNKSRTRSSKKAAALVEYNETSGDVSDKPPKKKGTSKKGKAKVKPEDSKQEDEETHSKDPDGIETKVEKENDEIATLVNRAPPSPHDQFPSSPMEATDGVHEDEPSPPGVNDKPDLLLDKPELMLDLPELSKWERDDIDEESEEEPQKIEVKKSLPKSVIEKAEKALTQKPPKISSVASAITSPVRNTAKKRRVYLDDGEDEKKPVESYEDNRRVHTKQKSMQITISSKDKQRNEELERREIRKGDKSRQEEKRDREPERKSVFTRMKLDDHDRNSDKYKDRRDRESRSSFEDSGNRKDRESRKIKDLREKLPNRTDRRDHERFEEKRERHREKPSRKHSDSNHKDNDIGKGSSDKLRKVNSKSVKDQDNHSDQEINETRNPNEKTESKSKPVIDRKESLLDESLFEPDYNEEVSETETSSADEAPGKVQKEKEPSPSASSHESSPTPAKKRKRHDTTDDENQSKKSKHKKHKHKHKTGKHKHKKKKHKKKEQEIE</sequence>
<evidence type="ECO:0000313" key="12">
    <source>
        <dbReference type="Proteomes" id="UP001347796"/>
    </source>
</evidence>
<feature type="domain" description="DWNN" evidence="10">
    <location>
        <begin position="4"/>
        <end position="76"/>
    </location>
</feature>
<feature type="compositionally biased region" description="Polar residues" evidence="7">
    <location>
        <begin position="1140"/>
        <end position="1151"/>
    </location>
</feature>
<dbReference type="GO" id="GO:0006397">
    <property type="term" value="P:mRNA processing"/>
    <property type="evidence" value="ECO:0007669"/>
    <property type="project" value="InterPro"/>
</dbReference>
<dbReference type="PROSITE" id="PS50158">
    <property type="entry name" value="ZF_CCHC"/>
    <property type="match status" value="1"/>
</dbReference>
<dbReference type="InterPro" id="IPR033489">
    <property type="entry name" value="RBBP6"/>
</dbReference>
<dbReference type="Pfam" id="PF13923">
    <property type="entry name" value="zf-C3HC4_2"/>
    <property type="match status" value="1"/>
</dbReference>
<feature type="compositionally biased region" description="Polar residues" evidence="7">
    <location>
        <begin position="457"/>
        <end position="471"/>
    </location>
</feature>
<feature type="domain" description="CCHC-type" evidence="9">
    <location>
        <begin position="162"/>
        <end position="178"/>
    </location>
</feature>
<accession>A0AAN8PHQ2</accession>
<dbReference type="Gene3D" id="4.10.60.10">
    <property type="entry name" value="Zinc finger, CCHC-type"/>
    <property type="match status" value="1"/>
</dbReference>
<feature type="region of interest" description="Disordered" evidence="7">
    <location>
        <begin position="340"/>
        <end position="371"/>
    </location>
</feature>
<feature type="compositionally biased region" description="Basic residues" evidence="7">
    <location>
        <begin position="1615"/>
        <end position="1640"/>
    </location>
</feature>
<name>A0AAN8PHQ2_PATCE</name>
<evidence type="ECO:0000256" key="3">
    <source>
        <dbReference type="ARBA" id="ARBA00022771"/>
    </source>
</evidence>
<feature type="compositionally biased region" description="Basic residues" evidence="7">
    <location>
        <begin position="900"/>
        <end position="910"/>
    </location>
</feature>
<feature type="compositionally biased region" description="Low complexity" evidence="7">
    <location>
        <begin position="1095"/>
        <end position="1112"/>
    </location>
</feature>
<feature type="compositionally biased region" description="Basic and acidic residues" evidence="7">
    <location>
        <begin position="1262"/>
        <end position="1285"/>
    </location>
</feature>
<feature type="compositionally biased region" description="Basic and acidic residues" evidence="7">
    <location>
        <begin position="1057"/>
        <end position="1066"/>
    </location>
</feature>
<evidence type="ECO:0000313" key="11">
    <source>
        <dbReference type="EMBL" id="KAK6170730.1"/>
    </source>
</evidence>
<evidence type="ECO:0000256" key="1">
    <source>
        <dbReference type="ARBA" id="ARBA00004123"/>
    </source>
</evidence>